<evidence type="ECO:0000313" key="3">
    <source>
        <dbReference type="EMBL" id="WOJ90267.1"/>
    </source>
</evidence>
<organism evidence="3 4">
    <name type="scientific">Methylocapsa polymorpha</name>
    <dbReference type="NCBI Taxonomy" id="3080828"/>
    <lineage>
        <taxon>Bacteria</taxon>
        <taxon>Pseudomonadati</taxon>
        <taxon>Pseudomonadota</taxon>
        <taxon>Alphaproteobacteria</taxon>
        <taxon>Hyphomicrobiales</taxon>
        <taxon>Beijerinckiaceae</taxon>
        <taxon>Methylocapsa</taxon>
    </lineage>
</organism>
<evidence type="ECO:0000259" key="1">
    <source>
        <dbReference type="Pfam" id="PF04168"/>
    </source>
</evidence>
<dbReference type="InterPro" id="IPR051680">
    <property type="entry name" value="ATP-dep_Glu-Cys_Ligase-2"/>
</dbReference>
<dbReference type="PANTHER" id="PTHR34595">
    <property type="entry name" value="BLR5612 PROTEIN"/>
    <property type="match status" value="1"/>
</dbReference>
<dbReference type="Proteomes" id="UP001626536">
    <property type="component" value="Chromosome"/>
</dbReference>
<dbReference type="SUPFAM" id="SSF56059">
    <property type="entry name" value="Glutathione synthetase ATP-binding domain-like"/>
    <property type="match status" value="1"/>
</dbReference>
<keyword evidence="4" id="KW-1185">Reference proteome</keyword>
<dbReference type="Gene3D" id="3.40.50.11290">
    <property type="match status" value="1"/>
</dbReference>
<dbReference type="Pfam" id="PF04168">
    <property type="entry name" value="Alpha-E"/>
    <property type="match status" value="1"/>
</dbReference>
<dbReference type="InterPro" id="IPR007296">
    <property type="entry name" value="DUF403"/>
</dbReference>
<feature type="domain" description="Circularly permuted ATP-grasp type 2" evidence="2">
    <location>
        <begin position="96"/>
        <end position="474"/>
    </location>
</feature>
<feature type="domain" description="DUF403" evidence="1">
    <location>
        <begin position="523"/>
        <end position="822"/>
    </location>
</feature>
<evidence type="ECO:0000313" key="4">
    <source>
        <dbReference type="Proteomes" id="UP001626536"/>
    </source>
</evidence>
<protein>
    <submittedName>
        <fullName evidence="3">Circularly permuted type 2 ATP-grasp protein</fullName>
    </submittedName>
</protein>
<gene>
    <name evidence="3" type="ORF">RZS28_02900</name>
</gene>
<accession>A0ABZ0HSH0</accession>
<evidence type="ECO:0000259" key="2">
    <source>
        <dbReference type="Pfam" id="PF14403"/>
    </source>
</evidence>
<dbReference type="InterPro" id="IPR025841">
    <property type="entry name" value="CP_ATPgrasp_2"/>
</dbReference>
<reference evidence="3 4" key="1">
    <citation type="submission" date="2023-10" db="EMBL/GenBank/DDBJ databases">
        <title>Novel methanotroph of the genus Methylocapsa from a subarctic wetland.</title>
        <authorList>
            <person name="Belova S.E."/>
            <person name="Oshkin I.Y."/>
            <person name="Miroshnikov K."/>
            <person name="Dedysh S.N."/>
        </authorList>
    </citation>
    <scope>NUCLEOTIDE SEQUENCE [LARGE SCALE GENOMIC DNA]</scope>
    <source>
        <strain evidence="3 4">RX1</strain>
    </source>
</reference>
<dbReference type="Pfam" id="PF14403">
    <property type="entry name" value="CP_ATPgrasp_2"/>
    <property type="match status" value="1"/>
</dbReference>
<name>A0ABZ0HSH0_9HYPH</name>
<proteinExistence type="predicted"/>
<dbReference type="RefSeq" id="WP_407339712.1">
    <property type="nucleotide sequence ID" value="NZ_CP136862.1"/>
</dbReference>
<dbReference type="EMBL" id="CP136862">
    <property type="protein sequence ID" value="WOJ90267.1"/>
    <property type="molecule type" value="Genomic_DNA"/>
</dbReference>
<sequence>MSVSVDTIAKELTAAQRLDALVADYTPLAGIPDEFIGADGRPRAHWLRYLDSLTDLGADDIGRRFAAADRHIRDSGVSYRIYGDASERTWPLSHVPLLIEADEWREIAQGVEQRVRLMELILADIYGEGNLFADGDLPAAAVTGSPDFLHPLHGVKPPGGKFLHIYAADIGRGPDGRWWVIGDRAQAPSGAGYALVNRLVLSRAFPALYRDMNVKRLAPFFQAFRRGLTSMAQRSDPRICLLTPGPFNETYFEQAYLARYLGFLLVEGGDLTMRDGKVHVRTIAGLKRADVIWRRIDSDFADPLELNARSHLGVPGLVDALRAGGVVLANALGSGVLETPVMMSFMPKLCRKLLGEELRLPNIATWWCGQRHERESVIDDIDELAIAGSFGNPVLRFPRNQPVIGAALTPEEKNRLVAAINERGIDFVGQEVVNLSTTPVWKDGRLTPRPFVLRVYAARTPDGWKVMPGGFCRISDRADARAVSMGEGVQSADVWVLADKPVEMVTLLPTDETVRIRRIMGTLPSRAADNLFWLGRYLERAEATLRVIRCLAGRMIDADAQTVNAGWTVAKLASLLVSWHAAPGASASDPMALTALALHGDKDYGSALSLVRDARRAASFIRERLSPDAWRLIGDVNQALEINGKAMLTEAEAFDHADAALRTIAGISGLAQENMFRGAGWRLFDAGRRVERGINACRFARHFASREAPADDLDVLLDLVDSQITYRSRYLMGVALSTVRDMVVLDPFNPRSVAFQVERLDEHLENLPLLSDDGMLETPRRLIVKLAAEIATAVAAKLNNEEILEFEQSLLGLADAIAARYFLQGAHVARADKSSGLA</sequence>
<dbReference type="PANTHER" id="PTHR34595:SF2">
    <property type="entry name" value="BLR2978 PROTEIN"/>
    <property type="match status" value="1"/>
</dbReference>